<dbReference type="GO" id="GO:0003688">
    <property type="term" value="F:DNA replication origin binding"/>
    <property type="evidence" value="ECO:0007669"/>
    <property type="project" value="TreeGrafter"/>
</dbReference>
<dbReference type="InterPro" id="IPR040184">
    <property type="entry name" value="Mcm10"/>
</dbReference>
<dbReference type="GO" id="GO:0006270">
    <property type="term" value="P:DNA replication initiation"/>
    <property type="evidence" value="ECO:0007669"/>
    <property type="project" value="InterPro"/>
</dbReference>
<feature type="region of interest" description="Disordered" evidence="8">
    <location>
        <begin position="45"/>
        <end position="75"/>
    </location>
</feature>
<evidence type="ECO:0000259" key="10">
    <source>
        <dbReference type="Pfam" id="PF22379"/>
    </source>
</evidence>
<keyword evidence="12" id="KW-1185">Reference proteome</keyword>
<evidence type="ECO:0000256" key="3">
    <source>
        <dbReference type="ARBA" id="ARBA00022705"/>
    </source>
</evidence>
<evidence type="ECO:0000259" key="9">
    <source>
        <dbReference type="Pfam" id="PF09329"/>
    </source>
</evidence>
<dbReference type="Gene3D" id="2.40.50.140">
    <property type="entry name" value="Nucleic acid-binding proteins"/>
    <property type="match status" value="1"/>
</dbReference>
<keyword evidence="6" id="KW-0862">Zinc</keyword>
<evidence type="ECO:0000256" key="1">
    <source>
        <dbReference type="ARBA" id="ARBA00004123"/>
    </source>
</evidence>
<feature type="region of interest" description="Disordered" evidence="8">
    <location>
        <begin position="346"/>
        <end position="379"/>
    </location>
</feature>
<dbReference type="AlphaFoldDB" id="A0A8K1CP14"/>
<reference evidence="11" key="1">
    <citation type="submission" date="2019-03" db="EMBL/GenBank/DDBJ databases">
        <title>Long read genome sequence of the mycoparasitic Pythium oligandrum ATCC 38472 isolated from sugarbeet rhizosphere.</title>
        <authorList>
            <person name="Gaulin E."/>
        </authorList>
    </citation>
    <scope>NUCLEOTIDE SEQUENCE</scope>
    <source>
        <strain evidence="11">ATCC 38472_TT</strain>
    </source>
</reference>
<evidence type="ECO:0000313" key="12">
    <source>
        <dbReference type="Proteomes" id="UP000794436"/>
    </source>
</evidence>
<proteinExistence type="inferred from homology"/>
<accession>A0A8K1CP14</accession>
<name>A0A8K1CP14_PYTOL</name>
<comment type="caution">
    <text evidence="11">The sequence shown here is derived from an EMBL/GenBank/DDBJ whole genome shotgun (WGS) entry which is preliminary data.</text>
</comment>
<evidence type="ECO:0000313" key="11">
    <source>
        <dbReference type="EMBL" id="TMW65783.1"/>
    </source>
</evidence>
<comment type="similarity">
    <text evidence="2">Belongs to the MCM10 family.</text>
</comment>
<dbReference type="OrthoDB" id="273123at2759"/>
<feature type="region of interest" description="Disordered" evidence="8">
    <location>
        <begin position="290"/>
        <end position="320"/>
    </location>
</feature>
<dbReference type="EMBL" id="SPLM01000037">
    <property type="protein sequence ID" value="TMW65783.1"/>
    <property type="molecule type" value="Genomic_DNA"/>
</dbReference>
<feature type="compositionally biased region" description="Polar residues" evidence="8">
    <location>
        <begin position="290"/>
        <end position="299"/>
    </location>
</feature>
<dbReference type="Proteomes" id="UP000794436">
    <property type="component" value="Unassembled WGS sequence"/>
</dbReference>
<dbReference type="GO" id="GO:0008270">
    <property type="term" value="F:zinc ion binding"/>
    <property type="evidence" value="ECO:0007669"/>
    <property type="project" value="UniProtKB-KW"/>
</dbReference>
<sequence length="420" mass="44676">MNGNGAGGNGAQWNWTALAQQASAKSTSDAAHVKEEIQARLKKVAKAPRSVPMQRQVAPQPSAPPEATSVTTQEKHDVEKFSRLRIAERTMPAADLETEMAGRRFIPLHAMDTTGRAVIADEEVDWVTIGVLVRKTLSKAAANGSSFMVWALSDLEATELAVFLFDAAYDAHWREMEGAVIAVLNATVLPSNEKDRFALKIAKGEEVVKLGKAVDFGICKGTTSGEARCRLPVNTAKSQFCLHHITSNFMAAGKRRQQLNNSFSTFNKSVFSSKSQLKNISAGVYGVRPTATTSNRNGSSAGGWNPVITNKRKRGEPAHASRAMFGAPMVLSASGAVVQKLPPTAAKATGASNNSSSSSRALPAGVSGSLPMPLPQRSSRGQKIIASLLASNSKNGTLPRPTKAKKVDMMKFMSSGLASE</sequence>
<dbReference type="InterPro" id="IPR055065">
    <property type="entry name" value="OB_MCM10"/>
</dbReference>
<comment type="subcellular location">
    <subcellularLocation>
        <location evidence="1">Nucleus</location>
    </subcellularLocation>
</comment>
<feature type="domain" description="MCM10 OB-fold" evidence="10">
    <location>
        <begin position="80"/>
        <end position="207"/>
    </location>
</feature>
<dbReference type="PANTHER" id="PTHR13454">
    <property type="entry name" value="PROTEIN MCM10 HOMOLOG"/>
    <property type="match status" value="1"/>
</dbReference>
<evidence type="ECO:0000256" key="8">
    <source>
        <dbReference type="SAM" id="MobiDB-lite"/>
    </source>
</evidence>
<dbReference type="Pfam" id="PF09329">
    <property type="entry name" value="zf-primase"/>
    <property type="match status" value="1"/>
</dbReference>
<organism evidence="11 12">
    <name type="scientific">Pythium oligandrum</name>
    <name type="common">Mycoparasitic fungus</name>
    <dbReference type="NCBI Taxonomy" id="41045"/>
    <lineage>
        <taxon>Eukaryota</taxon>
        <taxon>Sar</taxon>
        <taxon>Stramenopiles</taxon>
        <taxon>Oomycota</taxon>
        <taxon>Peronosporomycetes</taxon>
        <taxon>Pythiales</taxon>
        <taxon>Pythiaceae</taxon>
        <taxon>Pythium</taxon>
    </lineage>
</organism>
<evidence type="ECO:0000256" key="4">
    <source>
        <dbReference type="ARBA" id="ARBA00022723"/>
    </source>
</evidence>
<evidence type="ECO:0000256" key="7">
    <source>
        <dbReference type="ARBA" id="ARBA00023242"/>
    </source>
</evidence>
<protein>
    <recommendedName>
        <fullName evidence="13">Zinc finger Mcm10/DnaG-type domain-containing protein</fullName>
    </recommendedName>
</protein>
<dbReference type="Pfam" id="PF22379">
    <property type="entry name" value="OB_MCM10"/>
    <property type="match status" value="1"/>
</dbReference>
<evidence type="ECO:0000256" key="5">
    <source>
        <dbReference type="ARBA" id="ARBA00022771"/>
    </source>
</evidence>
<keyword evidence="3" id="KW-0235">DNA replication</keyword>
<dbReference type="GO" id="GO:0043596">
    <property type="term" value="C:nuclear replication fork"/>
    <property type="evidence" value="ECO:0007669"/>
    <property type="project" value="TreeGrafter"/>
</dbReference>
<dbReference type="PANTHER" id="PTHR13454:SF11">
    <property type="entry name" value="PROTEIN MCM10 HOMOLOG"/>
    <property type="match status" value="1"/>
</dbReference>
<dbReference type="InterPro" id="IPR015408">
    <property type="entry name" value="Znf_Mcm10/DnaG"/>
</dbReference>
<evidence type="ECO:0000256" key="2">
    <source>
        <dbReference type="ARBA" id="ARBA00009679"/>
    </source>
</evidence>
<dbReference type="InterPro" id="IPR012340">
    <property type="entry name" value="NA-bd_OB-fold"/>
</dbReference>
<keyword evidence="7" id="KW-0539">Nucleus</keyword>
<evidence type="ECO:0008006" key="13">
    <source>
        <dbReference type="Google" id="ProtNLM"/>
    </source>
</evidence>
<gene>
    <name evidence="11" type="ORF">Poli38472_008425</name>
</gene>
<keyword evidence="4" id="KW-0479">Metal-binding</keyword>
<dbReference type="GO" id="GO:0003697">
    <property type="term" value="F:single-stranded DNA binding"/>
    <property type="evidence" value="ECO:0007669"/>
    <property type="project" value="InterPro"/>
</dbReference>
<evidence type="ECO:0000256" key="6">
    <source>
        <dbReference type="ARBA" id="ARBA00022833"/>
    </source>
</evidence>
<keyword evidence="5" id="KW-0863">Zinc-finger</keyword>
<feature type="domain" description="Zinc finger Mcm10/DnaG-type" evidence="9">
    <location>
        <begin position="211"/>
        <end position="255"/>
    </location>
</feature>